<gene>
    <name evidence="1" type="ORF">CHH61_26105</name>
</gene>
<feature type="non-terminal residue" evidence="1">
    <location>
        <position position="1"/>
    </location>
</feature>
<protein>
    <submittedName>
        <fullName evidence="1">Uncharacterized protein</fullName>
    </submittedName>
</protein>
<sequence>LKSFEELKWTDDRVETKSLESTITINESYRHLHVMYPLGLTSIQTDNNMGFYFNRNTELITPFQEDDGSRA</sequence>
<proteinExistence type="predicted"/>
<dbReference type="AlphaFoldDB" id="A0A268QWQ1"/>
<evidence type="ECO:0000313" key="1">
    <source>
        <dbReference type="EMBL" id="PAF11661.1"/>
    </source>
</evidence>
<feature type="non-terminal residue" evidence="1">
    <location>
        <position position="71"/>
    </location>
</feature>
<dbReference type="RefSeq" id="WP_217988925.1">
    <property type="nucleotide sequence ID" value="NZ_NPBS01000923.1"/>
</dbReference>
<name>A0A268QWQ1_SHOCL</name>
<comment type="caution">
    <text evidence="1">The sequence shown here is derived from an EMBL/GenBank/DDBJ whole genome shotgun (WGS) entry which is preliminary data.</text>
</comment>
<evidence type="ECO:0000313" key="2">
    <source>
        <dbReference type="Proteomes" id="UP000216133"/>
    </source>
</evidence>
<dbReference type="EMBL" id="NPBS01000923">
    <property type="protein sequence ID" value="PAF11661.1"/>
    <property type="molecule type" value="Genomic_DNA"/>
</dbReference>
<dbReference type="Proteomes" id="UP000216133">
    <property type="component" value="Unassembled WGS sequence"/>
</dbReference>
<organism evidence="1 2">
    <name type="scientific">Shouchella clausii</name>
    <name type="common">Alkalihalobacillus clausii</name>
    <dbReference type="NCBI Taxonomy" id="79880"/>
    <lineage>
        <taxon>Bacteria</taxon>
        <taxon>Bacillati</taxon>
        <taxon>Bacillota</taxon>
        <taxon>Bacilli</taxon>
        <taxon>Bacillales</taxon>
        <taxon>Bacillaceae</taxon>
        <taxon>Shouchella</taxon>
    </lineage>
</organism>
<accession>A0A268QWQ1</accession>
<reference evidence="1 2" key="1">
    <citation type="submission" date="2017-07" db="EMBL/GenBank/DDBJ databases">
        <title>Isolation and whole genome analysis of endospore-forming bacteria from heroin.</title>
        <authorList>
            <person name="Kalinowski J."/>
            <person name="Ahrens B."/>
            <person name="Al-Dilaimi A."/>
            <person name="Winkler A."/>
            <person name="Wibberg D."/>
            <person name="Schleenbecker U."/>
            <person name="Ruckert C."/>
            <person name="Wolfel R."/>
            <person name="Grass G."/>
        </authorList>
    </citation>
    <scope>NUCLEOTIDE SEQUENCE [LARGE SCALE GENOMIC DNA]</scope>
    <source>
        <strain evidence="1 2">7523-2</strain>
    </source>
</reference>